<proteinExistence type="predicted"/>
<name>A0AAN6Q414_9PEZI</name>
<reference evidence="2" key="2">
    <citation type="submission" date="2023-05" db="EMBL/GenBank/DDBJ databases">
        <authorList>
            <consortium name="Lawrence Berkeley National Laboratory"/>
            <person name="Steindorff A."/>
            <person name="Hensen N."/>
            <person name="Bonometti L."/>
            <person name="Westerberg I."/>
            <person name="Brannstrom I.O."/>
            <person name="Guillou S."/>
            <person name="Cros-Aarteil S."/>
            <person name="Calhoun S."/>
            <person name="Haridas S."/>
            <person name="Kuo A."/>
            <person name="Mondo S."/>
            <person name="Pangilinan J."/>
            <person name="Riley R."/>
            <person name="Labutti K."/>
            <person name="Andreopoulos B."/>
            <person name="Lipzen A."/>
            <person name="Chen C."/>
            <person name="Yanf M."/>
            <person name="Daum C."/>
            <person name="Ng V."/>
            <person name="Clum A."/>
            <person name="Ohm R."/>
            <person name="Martin F."/>
            <person name="Silar P."/>
            <person name="Natvig D."/>
            <person name="Lalanne C."/>
            <person name="Gautier V."/>
            <person name="Ament-Velasquez S.L."/>
            <person name="Kruys A."/>
            <person name="Hutchinson M.I."/>
            <person name="Powell A.J."/>
            <person name="Barry K."/>
            <person name="Miller A.N."/>
            <person name="Grigoriev I.V."/>
            <person name="Debuchy R."/>
            <person name="Gladieux P."/>
            <person name="Thoren M.H."/>
            <person name="Johannesson H."/>
        </authorList>
    </citation>
    <scope>NUCLEOTIDE SEQUENCE</scope>
    <source>
        <strain evidence="2">CBS 757.83</strain>
    </source>
</reference>
<reference evidence="2" key="1">
    <citation type="journal article" date="2023" name="Mol. Phylogenet. Evol.">
        <title>Genome-scale phylogeny and comparative genomics of the fungal order Sordariales.</title>
        <authorList>
            <person name="Hensen N."/>
            <person name="Bonometti L."/>
            <person name="Westerberg I."/>
            <person name="Brannstrom I.O."/>
            <person name="Guillou S."/>
            <person name="Cros-Aarteil S."/>
            <person name="Calhoun S."/>
            <person name="Haridas S."/>
            <person name="Kuo A."/>
            <person name="Mondo S."/>
            <person name="Pangilinan J."/>
            <person name="Riley R."/>
            <person name="LaButti K."/>
            <person name="Andreopoulos B."/>
            <person name="Lipzen A."/>
            <person name="Chen C."/>
            <person name="Yan M."/>
            <person name="Daum C."/>
            <person name="Ng V."/>
            <person name="Clum A."/>
            <person name="Steindorff A."/>
            <person name="Ohm R.A."/>
            <person name="Martin F."/>
            <person name="Silar P."/>
            <person name="Natvig D.O."/>
            <person name="Lalanne C."/>
            <person name="Gautier V."/>
            <person name="Ament-Velasquez S.L."/>
            <person name="Kruys A."/>
            <person name="Hutchinson M.I."/>
            <person name="Powell A.J."/>
            <person name="Barry K."/>
            <person name="Miller A.N."/>
            <person name="Grigoriev I.V."/>
            <person name="Debuchy R."/>
            <person name="Gladieux P."/>
            <person name="Hiltunen Thoren M."/>
            <person name="Johannesson H."/>
        </authorList>
    </citation>
    <scope>NUCLEOTIDE SEQUENCE</scope>
    <source>
        <strain evidence="2">CBS 757.83</strain>
    </source>
</reference>
<keyword evidence="1" id="KW-0732">Signal</keyword>
<dbReference type="EMBL" id="MU863631">
    <property type="protein sequence ID" value="KAK4102441.1"/>
    <property type="molecule type" value="Genomic_DNA"/>
</dbReference>
<evidence type="ECO:0000313" key="2">
    <source>
        <dbReference type="EMBL" id="KAK4102441.1"/>
    </source>
</evidence>
<organism evidence="2 3">
    <name type="scientific">Parathielavia hyrcaniae</name>
    <dbReference type="NCBI Taxonomy" id="113614"/>
    <lineage>
        <taxon>Eukaryota</taxon>
        <taxon>Fungi</taxon>
        <taxon>Dikarya</taxon>
        <taxon>Ascomycota</taxon>
        <taxon>Pezizomycotina</taxon>
        <taxon>Sordariomycetes</taxon>
        <taxon>Sordariomycetidae</taxon>
        <taxon>Sordariales</taxon>
        <taxon>Chaetomiaceae</taxon>
        <taxon>Parathielavia</taxon>
    </lineage>
</organism>
<evidence type="ECO:0008006" key="4">
    <source>
        <dbReference type="Google" id="ProtNLM"/>
    </source>
</evidence>
<gene>
    <name evidence="2" type="ORF">N658DRAFT_338018</name>
</gene>
<feature type="chain" id="PRO_5042971815" description="Secreted protein" evidence="1">
    <location>
        <begin position="19"/>
        <end position="133"/>
    </location>
</feature>
<evidence type="ECO:0000313" key="3">
    <source>
        <dbReference type="Proteomes" id="UP001305647"/>
    </source>
</evidence>
<comment type="caution">
    <text evidence="2">The sequence shown here is derived from an EMBL/GenBank/DDBJ whole genome shotgun (WGS) entry which is preliminary data.</text>
</comment>
<dbReference type="Proteomes" id="UP001305647">
    <property type="component" value="Unassembled WGS sequence"/>
</dbReference>
<keyword evidence="3" id="KW-1185">Reference proteome</keyword>
<feature type="signal peptide" evidence="1">
    <location>
        <begin position="1"/>
        <end position="18"/>
    </location>
</feature>
<accession>A0AAN6Q414</accession>
<evidence type="ECO:0000256" key="1">
    <source>
        <dbReference type="SAM" id="SignalP"/>
    </source>
</evidence>
<dbReference type="AlphaFoldDB" id="A0AAN6Q414"/>
<protein>
    <recommendedName>
        <fullName evidence="4">Secreted protein</fullName>
    </recommendedName>
</protein>
<sequence length="133" mass="15162">MLGCFWACWLSQLPPTKLQHATCHMPCVGPGFWTGRTGSTIPLEHFRSTGSPSHFQDHAALNGISTPATMTVNREMKQTVINYAMFREEVPRRHIFTCTEHPLHSMDGHHFSQCEEAFAKISFFFHLSFASFF</sequence>